<proteinExistence type="predicted"/>
<keyword evidence="3" id="KW-1185">Reference proteome</keyword>
<evidence type="ECO:0000256" key="1">
    <source>
        <dbReference type="SAM" id="Phobius"/>
    </source>
</evidence>
<name>A0ABS8T396_DATST</name>
<keyword evidence="1" id="KW-0472">Membrane</keyword>
<accession>A0ABS8T396</accession>
<feature type="transmembrane region" description="Helical" evidence="1">
    <location>
        <begin position="23"/>
        <end position="50"/>
    </location>
</feature>
<dbReference type="Proteomes" id="UP000823775">
    <property type="component" value="Unassembled WGS sequence"/>
</dbReference>
<reference evidence="2 3" key="1">
    <citation type="journal article" date="2021" name="BMC Genomics">
        <title>Datura genome reveals duplications of psychoactive alkaloid biosynthetic genes and high mutation rate following tissue culture.</title>
        <authorList>
            <person name="Rajewski A."/>
            <person name="Carter-House D."/>
            <person name="Stajich J."/>
            <person name="Litt A."/>
        </authorList>
    </citation>
    <scope>NUCLEOTIDE SEQUENCE [LARGE SCALE GENOMIC DNA]</scope>
    <source>
        <strain evidence="2">AR-01</strain>
    </source>
</reference>
<dbReference type="EMBL" id="JACEIK010001059">
    <property type="protein sequence ID" value="MCD7465546.1"/>
    <property type="molecule type" value="Genomic_DNA"/>
</dbReference>
<sequence>MSGKNPCVFKRSNAAFARSRSPALLYMCSIVVDVTIFGCNSIFSHILIIFQHLGGCLWMKRKQVKHFRLKHYTNYKGDRDQFLTASINYGDCNVGADGG</sequence>
<keyword evidence="1" id="KW-1133">Transmembrane helix</keyword>
<evidence type="ECO:0000313" key="3">
    <source>
        <dbReference type="Proteomes" id="UP000823775"/>
    </source>
</evidence>
<evidence type="ECO:0000313" key="2">
    <source>
        <dbReference type="EMBL" id="MCD7465546.1"/>
    </source>
</evidence>
<keyword evidence="1" id="KW-0812">Transmembrane</keyword>
<organism evidence="2 3">
    <name type="scientific">Datura stramonium</name>
    <name type="common">Jimsonweed</name>
    <name type="synonym">Common thornapple</name>
    <dbReference type="NCBI Taxonomy" id="4076"/>
    <lineage>
        <taxon>Eukaryota</taxon>
        <taxon>Viridiplantae</taxon>
        <taxon>Streptophyta</taxon>
        <taxon>Embryophyta</taxon>
        <taxon>Tracheophyta</taxon>
        <taxon>Spermatophyta</taxon>
        <taxon>Magnoliopsida</taxon>
        <taxon>eudicotyledons</taxon>
        <taxon>Gunneridae</taxon>
        <taxon>Pentapetalae</taxon>
        <taxon>asterids</taxon>
        <taxon>lamiids</taxon>
        <taxon>Solanales</taxon>
        <taxon>Solanaceae</taxon>
        <taxon>Solanoideae</taxon>
        <taxon>Datureae</taxon>
        <taxon>Datura</taxon>
    </lineage>
</organism>
<protein>
    <submittedName>
        <fullName evidence="2">Uncharacterized protein</fullName>
    </submittedName>
</protein>
<comment type="caution">
    <text evidence="2">The sequence shown here is derived from an EMBL/GenBank/DDBJ whole genome shotgun (WGS) entry which is preliminary data.</text>
</comment>
<gene>
    <name evidence="2" type="ORF">HAX54_001491</name>
</gene>